<evidence type="ECO:0000256" key="11">
    <source>
        <dbReference type="PIRSR" id="PIRSR000193-1"/>
    </source>
</evidence>
<dbReference type="InterPro" id="IPR053790">
    <property type="entry name" value="P5CR-like_CS"/>
</dbReference>
<evidence type="ECO:0000256" key="8">
    <source>
        <dbReference type="ARBA" id="ARBA00058118"/>
    </source>
</evidence>
<dbReference type="PROSITE" id="PS00521">
    <property type="entry name" value="P5CR"/>
    <property type="match status" value="1"/>
</dbReference>
<evidence type="ECO:0000256" key="2">
    <source>
        <dbReference type="ARBA" id="ARBA00005525"/>
    </source>
</evidence>
<dbReference type="InterPro" id="IPR036291">
    <property type="entry name" value="NAD(P)-bd_dom_sf"/>
</dbReference>
<feature type="domain" description="Pyrroline-5-carboxylate reductase dimerisation" evidence="14">
    <location>
        <begin position="162"/>
        <end position="266"/>
    </location>
</feature>
<reference evidence="16" key="1">
    <citation type="journal article" date="2010" name="Stand. Genomic Sci.">
        <title>Complete genome sequence of Syntrophothermus lipocalidus type strain (TGB-C1T).</title>
        <authorList>
            <consortium name="US DOE Joint Genome Institute (JGI-PGF)"/>
            <person name="Djao O."/>
            <person name="Zhang X."/>
            <person name="Lucas S."/>
            <person name="Lapidus A."/>
            <person name="Glavina Del Rio T."/>
            <person name="Nolan M."/>
            <person name="Tice H."/>
            <person name="Cheng J."/>
            <person name="Han C."/>
            <person name="Tapia R."/>
            <person name="Goodwin L."/>
            <person name="Pitluck S."/>
            <person name="Liolios K."/>
            <person name="Ivanova N."/>
            <person name="Mavromatis K."/>
            <person name="Mikhailova N."/>
            <person name="Ovchinnikova G."/>
            <person name="Pati A."/>
            <person name="Brambilla E."/>
            <person name="Chen A."/>
            <person name="Palaniappan K."/>
            <person name="Land M."/>
            <person name="Hauser L."/>
            <person name="Chang Y."/>
            <person name="Jeffries C."/>
            <person name="Rohde M."/>
            <person name="Sikorski J."/>
            <person name="Spring S."/>
            <person name="Goker M."/>
            <person name="Detter J."/>
            <person name="Woyke T."/>
            <person name="Bristow J."/>
            <person name="Eisen J."/>
            <person name="Markowitz V."/>
            <person name="Hugenholtz P."/>
            <person name="Kyrpides N."/>
            <person name="Klenk H."/>
        </authorList>
    </citation>
    <scope>NUCLEOTIDE SEQUENCE [LARGE SCALE GENOMIC DNA]</scope>
    <source>
        <strain evidence="16">DSM 12680 / TGB-C1</strain>
    </source>
</reference>
<comment type="subcellular location">
    <subcellularLocation>
        <location evidence="1 9">Cytoplasm</location>
    </subcellularLocation>
</comment>
<gene>
    <name evidence="9" type="primary">proC</name>
    <name evidence="15" type="ordered locus">Slip_0820</name>
</gene>
<evidence type="ECO:0000256" key="10">
    <source>
        <dbReference type="NCBIfam" id="TIGR00112"/>
    </source>
</evidence>
<dbReference type="GO" id="GO:0005737">
    <property type="term" value="C:cytoplasm"/>
    <property type="evidence" value="ECO:0007669"/>
    <property type="project" value="UniProtKB-SubCell"/>
</dbReference>
<dbReference type="OrthoDB" id="9805754at2"/>
<dbReference type="eggNOG" id="COG0345">
    <property type="taxonomic scope" value="Bacteria"/>
</dbReference>
<dbReference type="PANTHER" id="PTHR11645">
    <property type="entry name" value="PYRROLINE-5-CARBOXYLATE REDUCTASE"/>
    <property type="match status" value="1"/>
</dbReference>
<dbReference type="UniPathway" id="UPA00098">
    <property type="reaction ID" value="UER00361"/>
</dbReference>
<keyword evidence="16" id="KW-1185">Reference proteome</keyword>
<feature type="binding site" evidence="11">
    <location>
        <position position="57"/>
    </location>
    <ligand>
        <name>NADPH</name>
        <dbReference type="ChEBI" id="CHEBI:57783"/>
    </ligand>
</feature>
<keyword evidence="4 9" id="KW-0028">Amino-acid biosynthesis</keyword>
<dbReference type="Pfam" id="PF14748">
    <property type="entry name" value="P5CR_dimer"/>
    <property type="match status" value="1"/>
</dbReference>
<dbReference type="AlphaFoldDB" id="D7CLL5"/>
<evidence type="ECO:0000256" key="7">
    <source>
        <dbReference type="ARBA" id="ARBA00023002"/>
    </source>
</evidence>
<keyword evidence="7 9" id="KW-0560">Oxidoreductase</keyword>
<evidence type="ECO:0000259" key="14">
    <source>
        <dbReference type="Pfam" id="PF14748"/>
    </source>
</evidence>
<sequence length="269" mass="28762">MKYRVLGVVGCGNMAYALVKGLTQSRFDFETIVGFDVNPARLNLFRQEFSVKPVSSNQEVAEQGDIIVLAVKPGQIRQVLEEVKDKLTSDKLLVSIAAGISTSLIEEVAGSHVPVIRVMPNTPCLVGRGISAIAAGTGASVEHEEVVARMFAAVGEVCRVPESYMDAVTALSGSGPAYIYLVAEAMSDAGVEVGLPRDLARLMALKTIAGAVAMMEVTGKHPAVLREDVTSPGGTTIAGLRELEENGLRKAFFRAVRRAFERSMELGRR</sequence>
<feature type="binding site" evidence="11">
    <location>
        <begin position="70"/>
        <end position="73"/>
    </location>
    <ligand>
        <name>NADP(+)</name>
        <dbReference type="ChEBI" id="CHEBI:58349"/>
    </ligand>
</feature>
<evidence type="ECO:0000256" key="6">
    <source>
        <dbReference type="ARBA" id="ARBA00022857"/>
    </source>
</evidence>
<evidence type="ECO:0000313" key="15">
    <source>
        <dbReference type="EMBL" id="ADI01600.1"/>
    </source>
</evidence>
<organism evidence="15 16">
    <name type="scientific">Syntrophothermus lipocalidus (strain DSM 12680 / TGB-C1)</name>
    <dbReference type="NCBI Taxonomy" id="643648"/>
    <lineage>
        <taxon>Bacteria</taxon>
        <taxon>Bacillati</taxon>
        <taxon>Bacillota</taxon>
        <taxon>Clostridia</taxon>
        <taxon>Eubacteriales</taxon>
        <taxon>Syntrophomonadaceae</taxon>
        <taxon>Syntrophothermus</taxon>
    </lineage>
</organism>
<dbReference type="Gene3D" id="1.10.3730.10">
    <property type="entry name" value="ProC C-terminal domain-like"/>
    <property type="match status" value="1"/>
</dbReference>
<dbReference type="Proteomes" id="UP000000378">
    <property type="component" value="Chromosome"/>
</dbReference>
<protein>
    <recommendedName>
        <fullName evidence="9 10">Pyrroline-5-carboxylate reductase</fullName>
        <shortName evidence="9">P5C reductase</shortName>
        <shortName evidence="9">P5CR</shortName>
        <ecNumber evidence="9 10">1.5.1.2</ecNumber>
    </recommendedName>
    <alternativeName>
        <fullName evidence="9">PCA reductase</fullName>
    </alternativeName>
</protein>
<evidence type="ECO:0000256" key="3">
    <source>
        <dbReference type="ARBA" id="ARBA00022490"/>
    </source>
</evidence>
<dbReference type="GO" id="GO:0004735">
    <property type="term" value="F:pyrroline-5-carboxylate reductase activity"/>
    <property type="evidence" value="ECO:0007669"/>
    <property type="project" value="UniProtKB-UniRule"/>
</dbReference>
<dbReference type="PIRSF" id="PIRSF000193">
    <property type="entry name" value="Pyrrol-5-carb_rd"/>
    <property type="match status" value="1"/>
</dbReference>
<comment type="catalytic activity">
    <reaction evidence="9 12">
        <text>L-proline + NADP(+) = (S)-1-pyrroline-5-carboxylate + NADPH + 2 H(+)</text>
        <dbReference type="Rhea" id="RHEA:14109"/>
        <dbReference type="ChEBI" id="CHEBI:15378"/>
        <dbReference type="ChEBI" id="CHEBI:17388"/>
        <dbReference type="ChEBI" id="CHEBI:57783"/>
        <dbReference type="ChEBI" id="CHEBI:58349"/>
        <dbReference type="ChEBI" id="CHEBI:60039"/>
        <dbReference type="EC" id="1.5.1.2"/>
    </reaction>
</comment>
<evidence type="ECO:0000256" key="12">
    <source>
        <dbReference type="RuleBase" id="RU003903"/>
    </source>
</evidence>
<dbReference type="PANTHER" id="PTHR11645:SF0">
    <property type="entry name" value="PYRROLINE-5-CARBOXYLATE REDUCTASE 3"/>
    <property type="match status" value="1"/>
</dbReference>
<comment type="function">
    <text evidence="8 9">Catalyzes the reduction of 1-pyrroline-5-carboxylate (PCA) to L-proline.</text>
</comment>
<keyword evidence="3 9" id="KW-0963">Cytoplasm</keyword>
<dbReference type="Pfam" id="PF03807">
    <property type="entry name" value="F420_oxidored"/>
    <property type="match status" value="1"/>
</dbReference>
<feature type="domain" description="Pyrroline-5-carboxylate reductase catalytic N-terminal" evidence="13">
    <location>
        <begin position="6"/>
        <end position="99"/>
    </location>
</feature>
<dbReference type="EC" id="1.5.1.2" evidence="9 10"/>
<dbReference type="Gene3D" id="3.40.50.720">
    <property type="entry name" value="NAD(P)-binding Rossmann-like Domain"/>
    <property type="match status" value="1"/>
</dbReference>
<evidence type="ECO:0000256" key="9">
    <source>
        <dbReference type="HAMAP-Rule" id="MF_01925"/>
    </source>
</evidence>
<dbReference type="GO" id="GO:0055129">
    <property type="term" value="P:L-proline biosynthetic process"/>
    <property type="evidence" value="ECO:0007669"/>
    <property type="project" value="UniProtKB-UniRule"/>
</dbReference>
<keyword evidence="6 9" id="KW-0521">NADP</keyword>
<dbReference type="SUPFAM" id="SSF48179">
    <property type="entry name" value="6-phosphogluconate dehydrogenase C-terminal domain-like"/>
    <property type="match status" value="1"/>
</dbReference>
<evidence type="ECO:0000259" key="13">
    <source>
        <dbReference type="Pfam" id="PF03807"/>
    </source>
</evidence>
<dbReference type="InterPro" id="IPR029036">
    <property type="entry name" value="P5CR_dimer"/>
</dbReference>
<dbReference type="HOGENOM" id="CLU_042344_3_1_9"/>
<dbReference type="SUPFAM" id="SSF51735">
    <property type="entry name" value="NAD(P)-binding Rossmann-fold domains"/>
    <property type="match status" value="1"/>
</dbReference>
<name>D7CLL5_SYNLT</name>
<evidence type="ECO:0000256" key="4">
    <source>
        <dbReference type="ARBA" id="ARBA00022605"/>
    </source>
</evidence>
<keyword evidence="5 9" id="KW-0641">Proline biosynthesis</keyword>
<comment type="catalytic activity">
    <reaction evidence="9">
        <text>L-proline + NAD(+) = (S)-1-pyrroline-5-carboxylate + NADH + 2 H(+)</text>
        <dbReference type="Rhea" id="RHEA:14105"/>
        <dbReference type="ChEBI" id="CHEBI:15378"/>
        <dbReference type="ChEBI" id="CHEBI:17388"/>
        <dbReference type="ChEBI" id="CHEBI:57540"/>
        <dbReference type="ChEBI" id="CHEBI:57945"/>
        <dbReference type="ChEBI" id="CHEBI:60039"/>
        <dbReference type="EC" id="1.5.1.2"/>
    </reaction>
</comment>
<dbReference type="NCBIfam" id="TIGR00112">
    <property type="entry name" value="proC"/>
    <property type="match status" value="1"/>
</dbReference>
<reference evidence="15 16" key="2">
    <citation type="journal article" date="2010" name="Stand. Genomic Sci.">
        <title>Complete genome sequence of Syntrophothermus lipocalidus type strain (TGB-C1).</title>
        <authorList>
            <person name="Djao O.D."/>
            <person name="Zhang X."/>
            <person name="Lucas S."/>
            <person name="Lapidus A."/>
            <person name="Del Rio T.G."/>
            <person name="Nolan M."/>
            <person name="Tice H."/>
            <person name="Cheng J.F."/>
            <person name="Han C."/>
            <person name="Tapia R."/>
            <person name="Goodwin L."/>
            <person name="Pitluck S."/>
            <person name="Liolios K."/>
            <person name="Ivanova N."/>
            <person name="Mavromatis K."/>
            <person name="Mikhailova N."/>
            <person name="Ovchinnikova G."/>
            <person name="Pati A."/>
            <person name="Brambilla E."/>
            <person name="Chen A."/>
            <person name="Palaniappan K."/>
            <person name="Land M."/>
            <person name="Hauser L."/>
            <person name="Chang Y.J."/>
            <person name="Jeffries C.D."/>
            <person name="Rohde M."/>
            <person name="Sikorski J."/>
            <person name="Spring S."/>
            <person name="Goker M."/>
            <person name="Detter J.C."/>
            <person name="Woyke T."/>
            <person name="Bristow J."/>
            <person name="Eisen J.A."/>
            <person name="Markowitz V."/>
            <person name="Hugenholtz P."/>
            <person name="Kyrpides N.C."/>
            <person name="Klenk H.P."/>
        </authorList>
    </citation>
    <scope>NUCLEOTIDE SEQUENCE [LARGE SCALE GENOMIC DNA]</scope>
    <source>
        <strain evidence="16">DSM 12680 / TGB-C1</strain>
    </source>
</reference>
<dbReference type="FunFam" id="3.40.50.720:FF:000190">
    <property type="entry name" value="Pyrroline-5-carboxylate reductase"/>
    <property type="match status" value="1"/>
</dbReference>
<dbReference type="InterPro" id="IPR008927">
    <property type="entry name" value="6-PGluconate_DH-like_C_sf"/>
</dbReference>
<dbReference type="RefSeq" id="WP_013175002.1">
    <property type="nucleotide sequence ID" value="NC_014220.1"/>
</dbReference>
<dbReference type="KEGG" id="slp:Slip_0820"/>
<proteinExistence type="inferred from homology"/>
<dbReference type="FunFam" id="1.10.3730.10:FF:000001">
    <property type="entry name" value="Pyrroline-5-carboxylate reductase"/>
    <property type="match status" value="1"/>
</dbReference>
<dbReference type="InterPro" id="IPR000304">
    <property type="entry name" value="Pyrroline-COOH_reductase"/>
</dbReference>
<comment type="similarity">
    <text evidence="2 9 12">Belongs to the pyrroline-5-carboxylate reductase family.</text>
</comment>
<dbReference type="EMBL" id="CP002048">
    <property type="protein sequence ID" value="ADI01600.1"/>
    <property type="molecule type" value="Genomic_DNA"/>
</dbReference>
<dbReference type="InterPro" id="IPR028939">
    <property type="entry name" value="P5C_Rdtase_cat_N"/>
</dbReference>
<evidence type="ECO:0000256" key="5">
    <source>
        <dbReference type="ARBA" id="ARBA00022650"/>
    </source>
</evidence>
<evidence type="ECO:0000256" key="1">
    <source>
        <dbReference type="ARBA" id="ARBA00004496"/>
    </source>
</evidence>
<evidence type="ECO:0000313" key="16">
    <source>
        <dbReference type="Proteomes" id="UP000000378"/>
    </source>
</evidence>
<dbReference type="STRING" id="643648.Slip_0820"/>
<accession>D7CLL5</accession>
<comment type="pathway">
    <text evidence="9 12">Amino-acid biosynthesis; L-proline biosynthesis; L-proline from L-glutamate 5-semialdehyde: step 1/1.</text>
</comment>
<dbReference type="HAMAP" id="MF_01925">
    <property type="entry name" value="P5C_reductase"/>
    <property type="match status" value="1"/>
</dbReference>